<evidence type="ECO:0000256" key="7">
    <source>
        <dbReference type="SAM" id="Phobius"/>
    </source>
</evidence>
<evidence type="ECO:0000256" key="5">
    <source>
        <dbReference type="ARBA" id="ARBA00022989"/>
    </source>
</evidence>
<keyword evidence="5 7" id="KW-1133">Transmembrane helix</keyword>
<protein>
    <submittedName>
        <fullName evidence="9">Membrane -like protein</fullName>
    </submittedName>
</protein>
<dbReference type="InterPro" id="IPR023090">
    <property type="entry name" value="UPF0702_alpha/beta_dom_sf"/>
</dbReference>
<dbReference type="RefSeq" id="WP_126363235.1">
    <property type="nucleotide sequence ID" value="NZ_LR134318.1"/>
</dbReference>
<dbReference type="AlphaFoldDB" id="A0A448DW18"/>
<evidence type="ECO:0000256" key="4">
    <source>
        <dbReference type="ARBA" id="ARBA00022692"/>
    </source>
</evidence>
<keyword evidence="3" id="KW-1003">Cell membrane</keyword>
<comment type="similarity">
    <text evidence="2">Belongs to the UPF0702 family.</text>
</comment>
<dbReference type="EMBL" id="LR134318">
    <property type="protein sequence ID" value="VEF11045.1"/>
    <property type="molecule type" value="Genomic_DNA"/>
</dbReference>
<evidence type="ECO:0000313" key="9">
    <source>
        <dbReference type="EMBL" id="VEF11045.1"/>
    </source>
</evidence>
<evidence type="ECO:0000256" key="3">
    <source>
        <dbReference type="ARBA" id="ARBA00022475"/>
    </source>
</evidence>
<accession>A0A448DW18</accession>
<sequence>MSPFDIQRMLIDEFPLAFLLEVGFRATFAFLAVFLFFLKSSGRRGIRQLSLFELVVILTLGSAAGDVSFYHDVPLLPVAVVFLTLLLLYRLTVLVMTKSKKFEAWMDGLPVTVIRDGLYELKSLETLNISSNELLMELRQQGVEHLGQVRLGLVETDGDVSLYFFEQKDLRPGLSVLPLEHRAEFETAPASALYCCVNCGFSHHIVGGQRADCSRCNHDIWSIALTTPRCR</sequence>
<gene>
    <name evidence="9" type="primary">ycaP_2</name>
    <name evidence="9" type="ORF">NCTC9428_02660</name>
</gene>
<dbReference type="PANTHER" id="PTHR34582:SF6">
    <property type="entry name" value="UPF0702 TRANSMEMBRANE PROTEIN YCAP"/>
    <property type="match status" value="1"/>
</dbReference>
<feature type="transmembrane region" description="Helical" evidence="7">
    <location>
        <begin position="16"/>
        <end position="38"/>
    </location>
</feature>
<feature type="transmembrane region" description="Helical" evidence="7">
    <location>
        <begin position="50"/>
        <end position="70"/>
    </location>
</feature>
<evidence type="ECO:0000256" key="2">
    <source>
        <dbReference type="ARBA" id="ARBA00006448"/>
    </source>
</evidence>
<evidence type="ECO:0000313" key="10">
    <source>
        <dbReference type="Proteomes" id="UP000281909"/>
    </source>
</evidence>
<dbReference type="Proteomes" id="UP000281909">
    <property type="component" value="Chromosome"/>
</dbReference>
<name>A0A448DW18_PSEFL</name>
<keyword evidence="6 7" id="KW-0472">Membrane</keyword>
<evidence type="ECO:0000259" key="8">
    <source>
        <dbReference type="Pfam" id="PF04239"/>
    </source>
</evidence>
<keyword evidence="4 7" id="KW-0812">Transmembrane</keyword>
<evidence type="ECO:0000256" key="6">
    <source>
        <dbReference type="ARBA" id="ARBA00023136"/>
    </source>
</evidence>
<dbReference type="GO" id="GO:0005886">
    <property type="term" value="C:plasma membrane"/>
    <property type="evidence" value="ECO:0007669"/>
    <property type="project" value="UniProtKB-SubCell"/>
</dbReference>
<organism evidence="9 10">
    <name type="scientific">Pseudomonas fluorescens</name>
    <dbReference type="NCBI Taxonomy" id="294"/>
    <lineage>
        <taxon>Bacteria</taxon>
        <taxon>Pseudomonadati</taxon>
        <taxon>Pseudomonadota</taxon>
        <taxon>Gammaproteobacteria</taxon>
        <taxon>Pseudomonadales</taxon>
        <taxon>Pseudomonadaceae</taxon>
        <taxon>Pseudomonas</taxon>
    </lineage>
</organism>
<feature type="domain" description="YetF C-terminal" evidence="8">
    <location>
        <begin position="98"/>
        <end position="164"/>
    </location>
</feature>
<dbReference type="Pfam" id="PF04239">
    <property type="entry name" value="DUF421"/>
    <property type="match status" value="1"/>
</dbReference>
<dbReference type="Gene3D" id="3.30.240.20">
    <property type="entry name" value="bsu07140 like domains"/>
    <property type="match status" value="1"/>
</dbReference>
<dbReference type="OrthoDB" id="6538282at2"/>
<dbReference type="InterPro" id="IPR007353">
    <property type="entry name" value="DUF421"/>
</dbReference>
<evidence type="ECO:0000256" key="1">
    <source>
        <dbReference type="ARBA" id="ARBA00004651"/>
    </source>
</evidence>
<reference evidence="9 10" key="1">
    <citation type="submission" date="2018-12" db="EMBL/GenBank/DDBJ databases">
        <authorList>
            <consortium name="Pathogen Informatics"/>
        </authorList>
    </citation>
    <scope>NUCLEOTIDE SEQUENCE [LARGE SCALE GENOMIC DNA]</scope>
    <source>
        <strain evidence="9 10">NCTC9428</strain>
    </source>
</reference>
<comment type="subcellular location">
    <subcellularLocation>
        <location evidence="1">Cell membrane</location>
        <topology evidence="1">Multi-pass membrane protein</topology>
    </subcellularLocation>
</comment>
<feature type="transmembrane region" description="Helical" evidence="7">
    <location>
        <begin position="76"/>
        <end position="96"/>
    </location>
</feature>
<dbReference type="PANTHER" id="PTHR34582">
    <property type="entry name" value="UPF0702 TRANSMEMBRANE PROTEIN YCAP"/>
    <property type="match status" value="1"/>
</dbReference>
<proteinExistence type="inferred from homology"/>